<dbReference type="Pfam" id="PF01842">
    <property type="entry name" value="ACT"/>
    <property type="match status" value="1"/>
</dbReference>
<accession>A0A1I6TR81</accession>
<dbReference type="InterPro" id="IPR029753">
    <property type="entry name" value="D-isomer_DH_CS"/>
</dbReference>
<organism evidence="13 14">
    <name type="scientific">Marininema halotolerans</name>
    <dbReference type="NCBI Taxonomy" id="1155944"/>
    <lineage>
        <taxon>Bacteria</taxon>
        <taxon>Bacillati</taxon>
        <taxon>Bacillota</taxon>
        <taxon>Bacilli</taxon>
        <taxon>Bacillales</taxon>
        <taxon>Thermoactinomycetaceae</taxon>
        <taxon>Marininema</taxon>
    </lineage>
</organism>
<evidence type="ECO:0000256" key="9">
    <source>
        <dbReference type="ARBA" id="ARBA00048126"/>
    </source>
</evidence>
<dbReference type="SUPFAM" id="SSF55021">
    <property type="entry name" value="ACT-like"/>
    <property type="match status" value="1"/>
</dbReference>
<dbReference type="Pfam" id="PF02826">
    <property type="entry name" value="2-Hacid_dh_C"/>
    <property type="match status" value="1"/>
</dbReference>
<dbReference type="FunFam" id="3.30.1330.90:FF:000003">
    <property type="entry name" value="D-3-phosphoglycerate dehydrogenase"/>
    <property type="match status" value="1"/>
</dbReference>
<dbReference type="PROSITE" id="PS51671">
    <property type="entry name" value="ACT"/>
    <property type="match status" value="1"/>
</dbReference>
<dbReference type="InterPro" id="IPR006139">
    <property type="entry name" value="D-isomer_2_OHA_DH_cat_dom"/>
</dbReference>
<dbReference type="EC" id="1.1.1.95" evidence="11"/>
<evidence type="ECO:0000256" key="5">
    <source>
        <dbReference type="ARBA" id="ARBA00022605"/>
    </source>
</evidence>
<reference evidence="14" key="1">
    <citation type="submission" date="2016-10" db="EMBL/GenBank/DDBJ databases">
        <authorList>
            <person name="Varghese N."/>
            <person name="Submissions S."/>
        </authorList>
    </citation>
    <scope>NUCLEOTIDE SEQUENCE [LARGE SCALE GENOMIC DNA]</scope>
    <source>
        <strain evidence="14">DSM 45789</strain>
    </source>
</reference>
<dbReference type="Gene3D" id="3.40.50.720">
    <property type="entry name" value="NAD(P)-binding Rossmann-like Domain"/>
    <property type="match status" value="2"/>
</dbReference>
<dbReference type="NCBIfam" id="TIGR01327">
    <property type="entry name" value="PGDH"/>
    <property type="match status" value="1"/>
</dbReference>
<keyword evidence="7 11" id="KW-0520">NAD</keyword>
<evidence type="ECO:0000256" key="7">
    <source>
        <dbReference type="ARBA" id="ARBA00023027"/>
    </source>
</evidence>
<proteinExistence type="inferred from homology"/>
<dbReference type="AlphaFoldDB" id="A0A1I6TR81"/>
<comment type="similarity">
    <text evidence="3 11">Belongs to the D-isomer specific 2-hydroxyacid dehydrogenase family.</text>
</comment>
<dbReference type="Gene3D" id="3.30.70.260">
    <property type="match status" value="1"/>
</dbReference>
<evidence type="ECO:0000256" key="10">
    <source>
        <dbReference type="ARBA" id="ARBA00048731"/>
    </source>
</evidence>
<comment type="function">
    <text evidence="1">Catalyzes the reversible oxidation of 3-phospho-D-glycerate to 3-phosphonooxypyruvate, the first step of the phosphorylated L-serine biosynthesis pathway. Also catalyzes the reversible oxidation of 2-hydroxyglutarate to 2-oxoglutarate.</text>
</comment>
<dbReference type="GO" id="GO:0006564">
    <property type="term" value="P:L-serine biosynthetic process"/>
    <property type="evidence" value="ECO:0007669"/>
    <property type="project" value="UniProtKB-UniRule"/>
</dbReference>
<keyword evidence="5 11" id="KW-0028">Amino-acid biosynthesis</keyword>
<keyword evidence="6 11" id="KW-0560">Oxidoreductase</keyword>
<dbReference type="InterPro" id="IPR050857">
    <property type="entry name" value="D-2-hydroxyacid_DH"/>
</dbReference>
<dbReference type="PANTHER" id="PTHR42789:SF1">
    <property type="entry name" value="D-ISOMER SPECIFIC 2-HYDROXYACID DEHYDROGENASE FAMILY PROTEIN (AFU_ORTHOLOGUE AFUA_6G10090)"/>
    <property type="match status" value="1"/>
</dbReference>
<dbReference type="Proteomes" id="UP000198660">
    <property type="component" value="Unassembled WGS sequence"/>
</dbReference>
<evidence type="ECO:0000256" key="2">
    <source>
        <dbReference type="ARBA" id="ARBA00005216"/>
    </source>
</evidence>
<dbReference type="FunFam" id="3.30.70.260:FF:000008">
    <property type="entry name" value="D-3-phosphoglycerate dehydrogenase, chloroplastic"/>
    <property type="match status" value="1"/>
</dbReference>
<dbReference type="InterPro" id="IPR006140">
    <property type="entry name" value="D-isomer_DH_NAD-bd"/>
</dbReference>
<evidence type="ECO:0000256" key="11">
    <source>
        <dbReference type="RuleBase" id="RU363003"/>
    </source>
</evidence>
<evidence type="ECO:0000259" key="12">
    <source>
        <dbReference type="PROSITE" id="PS51671"/>
    </source>
</evidence>
<dbReference type="InterPro" id="IPR036291">
    <property type="entry name" value="NAD(P)-bd_dom_sf"/>
</dbReference>
<comment type="catalytic activity">
    <reaction evidence="9">
        <text>(R)-2-hydroxyglutarate + NAD(+) = 2-oxoglutarate + NADH + H(+)</text>
        <dbReference type="Rhea" id="RHEA:49612"/>
        <dbReference type="ChEBI" id="CHEBI:15378"/>
        <dbReference type="ChEBI" id="CHEBI:15801"/>
        <dbReference type="ChEBI" id="CHEBI:16810"/>
        <dbReference type="ChEBI" id="CHEBI:57540"/>
        <dbReference type="ChEBI" id="CHEBI:57945"/>
        <dbReference type="EC" id="1.1.1.399"/>
    </reaction>
</comment>
<evidence type="ECO:0000256" key="6">
    <source>
        <dbReference type="ARBA" id="ARBA00023002"/>
    </source>
</evidence>
<dbReference type="SUPFAM" id="SSF143548">
    <property type="entry name" value="Serine metabolism enzymes domain"/>
    <property type="match status" value="1"/>
</dbReference>
<dbReference type="FunFam" id="3.40.50.720:FF:000021">
    <property type="entry name" value="D-3-phosphoglycerate dehydrogenase"/>
    <property type="match status" value="1"/>
</dbReference>
<dbReference type="PROSITE" id="PS00670">
    <property type="entry name" value="D_2_HYDROXYACID_DH_2"/>
    <property type="match status" value="1"/>
</dbReference>
<dbReference type="InterPro" id="IPR045865">
    <property type="entry name" value="ACT-like_dom_sf"/>
</dbReference>
<feature type="domain" description="ACT" evidence="12">
    <location>
        <begin position="455"/>
        <end position="527"/>
    </location>
</feature>
<evidence type="ECO:0000256" key="8">
    <source>
        <dbReference type="ARBA" id="ARBA00023299"/>
    </source>
</evidence>
<dbReference type="Pfam" id="PF19304">
    <property type="entry name" value="PGDH_inter"/>
    <property type="match status" value="1"/>
</dbReference>
<dbReference type="InterPro" id="IPR045626">
    <property type="entry name" value="PGDH_ASB_dom"/>
</dbReference>
<dbReference type="PANTHER" id="PTHR42789">
    <property type="entry name" value="D-ISOMER SPECIFIC 2-HYDROXYACID DEHYDROGENASE FAMILY PROTEIN (AFU_ORTHOLOGUE AFUA_6G10090)"/>
    <property type="match status" value="1"/>
</dbReference>
<protein>
    <recommendedName>
        <fullName evidence="4 11">D-3-phosphoglycerate dehydrogenase</fullName>
        <ecNumber evidence="11">1.1.1.95</ecNumber>
    </recommendedName>
</protein>
<evidence type="ECO:0000256" key="1">
    <source>
        <dbReference type="ARBA" id="ARBA00003800"/>
    </source>
</evidence>
<dbReference type="RefSeq" id="WP_091838291.1">
    <property type="nucleotide sequence ID" value="NZ_FPAA01000011.1"/>
</dbReference>
<dbReference type="InterPro" id="IPR029009">
    <property type="entry name" value="ASB_dom_sf"/>
</dbReference>
<dbReference type="InterPro" id="IPR029752">
    <property type="entry name" value="D-isomer_DH_CS1"/>
</dbReference>
<evidence type="ECO:0000256" key="4">
    <source>
        <dbReference type="ARBA" id="ARBA00021582"/>
    </source>
</evidence>
<dbReference type="InterPro" id="IPR006236">
    <property type="entry name" value="PGDH"/>
</dbReference>
<dbReference type="UniPathway" id="UPA00135">
    <property type="reaction ID" value="UER00196"/>
</dbReference>
<evidence type="ECO:0000313" key="14">
    <source>
        <dbReference type="Proteomes" id="UP000198660"/>
    </source>
</evidence>
<dbReference type="EMBL" id="FPAA01000011">
    <property type="protein sequence ID" value="SFS91753.1"/>
    <property type="molecule type" value="Genomic_DNA"/>
</dbReference>
<dbReference type="OrthoDB" id="9805416at2"/>
<name>A0A1I6TR81_9BACL</name>
<dbReference type="Gene3D" id="3.30.1330.90">
    <property type="entry name" value="D-3-phosphoglycerate dehydrogenase, domain 3"/>
    <property type="match status" value="1"/>
</dbReference>
<dbReference type="PROSITE" id="PS00065">
    <property type="entry name" value="D_2_HYDROXYACID_DH_1"/>
    <property type="match status" value="1"/>
</dbReference>
<dbReference type="Pfam" id="PF00389">
    <property type="entry name" value="2-Hacid_dh"/>
    <property type="match status" value="1"/>
</dbReference>
<keyword evidence="8 11" id="KW-0718">Serine biosynthesis</keyword>
<dbReference type="CDD" id="cd12173">
    <property type="entry name" value="PGDH_4"/>
    <property type="match status" value="1"/>
</dbReference>
<gene>
    <name evidence="13" type="ORF">SAMN05444972_1117</name>
</gene>
<dbReference type="InterPro" id="IPR002912">
    <property type="entry name" value="ACT_dom"/>
</dbReference>
<comment type="catalytic activity">
    <reaction evidence="10 11">
        <text>(2R)-3-phosphoglycerate + NAD(+) = 3-phosphooxypyruvate + NADH + H(+)</text>
        <dbReference type="Rhea" id="RHEA:12641"/>
        <dbReference type="ChEBI" id="CHEBI:15378"/>
        <dbReference type="ChEBI" id="CHEBI:18110"/>
        <dbReference type="ChEBI" id="CHEBI:57540"/>
        <dbReference type="ChEBI" id="CHEBI:57945"/>
        <dbReference type="ChEBI" id="CHEBI:58272"/>
        <dbReference type="EC" id="1.1.1.95"/>
    </reaction>
</comment>
<dbReference type="SUPFAM" id="SSF51735">
    <property type="entry name" value="NAD(P)-binding Rossmann-fold domains"/>
    <property type="match status" value="1"/>
</dbReference>
<dbReference type="SUPFAM" id="SSF52283">
    <property type="entry name" value="Formate/glycerate dehydrogenase catalytic domain-like"/>
    <property type="match status" value="1"/>
</dbReference>
<sequence length="527" mass="57351">MYRILVTDPLSDQGLEQLTQAPDVEVSIQTALTPSELLEAIKEMDALLVRSQTKVTKEVIMAGKQLKAIGRAGVGVDNIDIPAATNNGVVVVNAPDGNTISTAEHTFAMLISMARNIPQGYRSTVEGEWNRKAFVGVELNHKTLGIIGLGRIGTELSKRAKAFNMNVLAYDPYLTEERAQKIGVTKATLDDVIASSDFITVHTPLTKETRHLINADAFRRMKEGVRILNCARGGIIQEEALYDAIQSGKVAGAALDVFESEPPGNHPLLSLPQVTATPHLGASTHEAQENVAIDVAAEVLNILRDKPFKNAVNLPSIPPELVEKLRPYQILAEKLGHFASQTTHGALNEITITYSGELSDWDTAPLTRIVLKGALSHYLSDINYVNAPHLAKERGVRVTEQKVSKAQGFTNLVTLTLKTDTQHEHTIAGTLLNGFGPRIVKIDRYSVDVQPTGHQLLIHHHDRPGAIGRVGTILGERNVNIATMQVGRTDMGGRAIMMLTVDKEIPDALIIELEELEEIQAVTAIDL</sequence>
<dbReference type="GO" id="GO:0051287">
    <property type="term" value="F:NAD binding"/>
    <property type="evidence" value="ECO:0007669"/>
    <property type="project" value="UniProtKB-UniRule"/>
</dbReference>
<evidence type="ECO:0000313" key="13">
    <source>
        <dbReference type="EMBL" id="SFS91753.1"/>
    </source>
</evidence>
<evidence type="ECO:0000256" key="3">
    <source>
        <dbReference type="ARBA" id="ARBA00005854"/>
    </source>
</evidence>
<dbReference type="GO" id="GO:0004617">
    <property type="term" value="F:phosphoglycerate dehydrogenase activity"/>
    <property type="evidence" value="ECO:0007669"/>
    <property type="project" value="UniProtKB-UniRule"/>
</dbReference>
<dbReference type="CDD" id="cd04902">
    <property type="entry name" value="ACT_3PGDH-xct"/>
    <property type="match status" value="1"/>
</dbReference>
<keyword evidence="14" id="KW-1185">Reference proteome</keyword>
<comment type="pathway">
    <text evidence="2 11">Amino-acid biosynthesis; L-serine biosynthesis; L-serine from 3-phospho-D-glycerate: step 1/3.</text>
</comment>